<dbReference type="SUPFAM" id="SSF46689">
    <property type="entry name" value="Homeodomain-like"/>
    <property type="match status" value="1"/>
</dbReference>
<keyword evidence="2 4" id="KW-0238">DNA-binding</keyword>
<dbReference type="EMBL" id="JAAOYM010000001">
    <property type="protein sequence ID" value="NIJ11774.1"/>
    <property type="molecule type" value="Genomic_DNA"/>
</dbReference>
<organism evidence="6 7">
    <name type="scientific">Saccharomonospora amisosensis</name>
    <dbReference type="NCBI Taxonomy" id="1128677"/>
    <lineage>
        <taxon>Bacteria</taxon>
        <taxon>Bacillati</taxon>
        <taxon>Actinomycetota</taxon>
        <taxon>Actinomycetes</taxon>
        <taxon>Pseudonocardiales</taxon>
        <taxon>Pseudonocardiaceae</taxon>
        <taxon>Saccharomonospora</taxon>
    </lineage>
</organism>
<dbReference type="InterPro" id="IPR025996">
    <property type="entry name" value="MT1864/Rv1816-like_C"/>
</dbReference>
<evidence type="ECO:0000259" key="5">
    <source>
        <dbReference type="PROSITE" id="PS50977"/>
    </source>
</evidence>
<name>A0A7X5UQC2_9PSEU</name>
<dbReference type="RefSeq" id="WP_167169541.1">
    <property type="nucleotide sequence ID" value="NZ_JAAOYM010000001.1"/>
</dbReference>
<protein>
    <submittedName>
        <fullName evidence="6">AcrR family transcriptional regulator</fullName>
    </submittedName>
</protein>
<accession>A0A7X5UQC2</accession>
<dbReference type="InterPro" id="IPR001647">
    <property type="entry name" value="HTH_TetR"/>
</dbReference>
<reference evidence="6 7" key="1">
    <citation type="submission" date="2020-03" db="EMBL/GenBank/DDBJ databases">
        <title>Sequencing the genomes of 1000 actinobacteria strains.</title>
        <authorList>
            <person name="Klenk H.-P."/>
        </authorList>
    </citation>
    <scope>NUCLEOTIDE SEQUENCE [LARGE SCALE GENOMIC DNA]</scope>
    <source>
        <strain evidence="6 7">DSM 45685</strain>
    </source>
</reference>
<dbReference type="Gene3D" id="1.10.357.10">
    <property type="entry name" value="Tetracycline Repressor, domain 2"/>
    <property type="match status" value="1"/>
</dbReference>
<dbReference type="Gene3D" id="1.10.10.60">
    <property type="entry name" value="Homeodomain-like"/>
    <property type="match status" value="1"/>
</dbReference>
<comment type="caution">
    <text evidence="6">The sequence shown here is derived from an EMBL/GenBank/DDBJ whole genome shotgun (WGS) entry which is preliminary data.</text>
</comment>
<dbReference type="Pfam" id="PF00440">
    <property type="entry name" value="TetR_N"/>
    <property type="match status" value="1"/>
</dbReference>
<keyword evidence="7" id="KW-1185">Reference proteome</keyword>
<sequence length="186" mass="19951">MSPRVGLSADGVVDAALALVDERGTEALTLANVAARTGVATPSLYKHVGGLAELRALVGVRILDEMTTRFSAVAVGRGGDAAVAALMREYRAYVLDHPKRYPLTPMDPLHDPVQREAGTRLLQVMLAALREYGLEGADAVHATRRLRVVVHGFASIEAAGGFGLPEALDETYEQLIDMYLASLRRT</sequence>
<gene>
    <name evidence="6" type="ORF">FHU38_002118</name>
</gene>
<evidence type="ECO:0000256" key="4">
    <source>
        <dbReference type="PROSITE-ProRule" id="PRU00335"/>
    </source>
</evidence>
<dbReference type="Proteomes" id="UP000545493">
    <property type="component" value="Unassembled WGS sequence"/>
</dbReference>
<dbReference type="InterPro" id="IPR036271">
    <property type="entry name" value="Tet_transcr_reg_TetR-rel_C_sf"/>
</dbReference>
<proteinExistence type="predicted"/>
<evidence type="ECO:0000313" key="6">
    <source>
        <dbReference type="EMBL" id="NIJ11774.1"/>
    </source>
</evidence>
<dbReference type="AlphaFoldDB" id="A0A7X5UQC2"/>
<dbReference type="GO" id="GO:0003677">
    <property type="term" value="F:DNA binding"/>
    <property type="evidence" value="ECO:0007669"/>
    <property type="project" value="UniProtKB-UniRule"/>
</dbReference>
<dbReference type="SUPFAM" id="SSF48498">
    <property type="entry name" value="Tetracyclin repressor-like, C-terminal domain"/>
    <property type="match status" value="1"/>
</dbReference>
<feature type="DNA-binding region" description="H-T-H motif" evidence="4">
    <location>
        <begin position="29"/>
        <end position="48"/>
    </location>
</feature>
<feature type="domain" description="HTH tetR-type" evidence="5">
    <location>
        <begin position="6"/>
        <end position="66"/>
    </location>
</feature>
<evidence type="ECO:0000256" key="1">
    <source>
        <dbReference type="ARBA" id="ARBA00023015"/>
    </source>
</evidence>
<keyword evidence="1" id="KW-0805">Transcription regulation</keyword>
<keyword evidence="3" id="KW-0804">Transcription</keyword>
<evidence type="ECO:0000256" key="2">
    <source>
        <dbReference type="ARBA" id="ARBA00023125"/>
    </source>
</evidence>
<dbReference type="Pfam" id="PF13305">
    <property type="entry name" value="TetR_C_33"/>
    <property type="match status" value="1"/>
</dbReference>
<evidence type="ECO:0000313" key="7">
    <source>
        <dbReference type="Proteomes" id="UP000545493"/>
    </source>
</evidence>
<dbReference type="InterPro" id="IPR009057">
    <property type="entry name" value="Homeodomain-like_sf"/>
</dbReference>
<dbReference type="PROSITE" id="PS50977">
    <property type="entry name" value="HTH_TETR_2"/>
    <property type="match status" value="1"/>
</dbReference>
<evidence type="ECO:0000256" key="3">
    <source>
        <dbReference type="ARBA" id="ARBA00023163"/>
    </source>
</evidence>